<keyword evidence="1" id="KW-0472">Membrane</keyword>
<dbReference type="EMBL" id="JASGBQ010000005">
    <property type="protein sequence ID" value="MDI9241918.1"/>
    <property type="molecule type" value="Genomic_DNA"/>
</dbReference>
<gene>
    <name evidence="2" type="ORF">QJ036_05420</name>
</gene>
<proteinExistence type="predicted"/>
<sequence length="78" mass="9306">MRFLAVYQSVNFLDKYLIYSTWLVSGGVLIRCILDIHKCREEDMPVKEIIRRQKKYLMVGVIVLCLSAFIKLIQRYYT</sequence>
<accession>A0AAP4F0I6</accession>
<evidence type="ECO:0000313" key="2">
    <source>
        <dbReference type="EMBL" id="MDI9241918.1"/>
    </source>
</evidence>
<organism evidence="2 3">
    <name type="scientific">Fusibacillus kribbianus</name>
    <dbReference type="NCBI Taxonomy" id="3044208"/>
    <lineage>
        <taxon>Bacteria</taxon>
        <taxon>Bacillati</taxon>
        <taxon>Bacillota</taxon>
        <taxon>Clostridia</taxon>
        <taxon>Lachnospirales</taxon>
        <taxon>Lachnospiraceae</taxon>
        <taxon>Fusibacillus</taxon>
    </lineage>
</organism>
<protein>
    <submittedName>
        <fullName evidence="2">Uncharacterized protein</fullName>
    </submittedName>
</protein>
<feature type="transmembrane region" description="Helical" evidence="1">
    <location>
        <begin position="16"/>
        <end position="34"/>
    </location>
</feature>
<evidence type="ECO:0000256" key="1">
    <source>
        <dbReference type="SAM" id="Phobius"/>
    </source>
</evidence>
<dbReference type="AlphaFoldDB" id="A0AAP4F0I6"/>
<name>A0AAP4F0I6_9FIRM</name>
<dbReference type="RefSeq" id="WP_283230420.1">
    <property type="nucleotide sequence ID" value="NZ_JASGBQ010000005.1"/>
</dbReference>
<keyword evidence="3" id="KW-1185">Reference proteome</keyword>
<feature type="transmembrane region" description="Helical" evidence="1">
    <location>
        <begin position="55"/>
        <end position="73"/>
    </location>
</feature>
<comment type="caution">
    <text evidence="2">The sequence shown here is derived from an EMBL/GenBank/DDBJ whole genome shotgun (WGS) entry which is preliminary data.</text>
</comment>
<reference evidence="2 3" key="1">
    <citation type="submission" date="2023-05" db="EMBL/GenBank/DDBJ databases">
        <title>[ruminococcus] sp. nov., isolated from a pig farm feces dump.</title>
        <authorList>
            <person name="Chang Y.-H."/>
        </authorList>
    </citation>
    <scope>NUCLEOTIDE SEQUENCE [LARGE SCALE GENOMIC DNA]</scope>
    <source>
        <strain evidence="2 3">YH-rum2234</strain>
    </source>
</reference>
<keyword evidence="1" id="KW-0812">Transmembrane</keyword>
<keyword evidence="1" id="KW-1133">Transmembrane helix</keyword>
<evidence type="ECO:0000313" key="3">
    <source>
        <dbReference type="Proteomes" id="UP001300383"/>
    </source>
</evidence>
<dbReference type="Proteomes" id="UP001300383">
    <property type="component" value="Unassembled WGS sequence"/>
</dbReference>